<gene>
    <name evidence="2" type="primary">LOC114341360</name>
</gene>
<dbReference type="AlphaFoldDB" id="A0A6P7GEH6"/>
<protein>
    <submittedName>
        <fullName evidence="2">Uncharacterized protein LOC114341360</fullName>
    </submittedName>
</protein>
<evidence type="ECO:0000313" key="2">
    <source>
        <dbReference type="RefSeq" id="XP_028147951.1"/>
    </source>
</evidence>
<name>A0A6P7GEH6_DIAVI</name>
<reference evidence="2" key="1">
    <citation type="submission" date="2025-08" db="UniProtKB">
        <authorList>
            <consortium name="RefSeq"/>
        </authorList>
    </citation>
    <scope>IDENTIFICATION</scope>
    <source>
        <tissue evidence="2">Whole insect</tissue>
    </source>
</reference>
<evidence type="ECO:0000256" key="1">
    <source>
        <dbReference type="SAM" id="MobiDB-lite"/>
    </source>
</evidence>
<dbReference type="InParanoid" id="A0A6P7GEH6"/>
<accession>A0A6P7GEH6</accession>
<feature type="region of interest" description="Disordered" evidence="1">
    <location>
        <begin position="62"/>
        <end position="96"/>
    </location>
</feature>
<organism evidence="2">
    <name type="scientific">Diabrotica virgifera virgifera</name>
    <name type="common">western corn rootworm</name>
    <dbReference type="NCBI Taxonomy" id="50390"/>
    <lineage>
        <taxon>Eukaryota</taxon>
        <taxon>Metazoa</taxon>
        <taxon>Ecdysozoa</taxon>
        <taxon>Arthropoda</taxon>
        <taxon>Hexapoda</taxon>
        <taxon>Insecta</taxon>
        <taxon>Pterygota</taxon>
        <taxon>Neoptera</taxon>
        <taxon>Endopterygota</taxon>
        <taxon>Coleoptera</taxon>
        <taxon>Polyphaga</taxon>
        <taxon>Cucujiformia</taxon>
        <taxon>Chrysomeloidea</taxon>
        <taxon>Chrysomelidae</taxon>
        <taxon>Galerucinae</taxon>
        <taxon>Diabroticina</taxon>
        <taxon>Diabroticites</taxon>
        <taxon>Diabrotica</taxon>
    </lineage>
</organism>
<feature type="compositionally biased region" description="Polar residues" evidence="1">
    <location>
        <begin position="62"/>
        <end position="90"/>
    </location>
</feature>
<sequence length="107" mass="11613">MYKHVNNLRKLTNTCVNLDVEKCTELLPVSHANVGNDMVLIAKIPNSDEQDGGNLIQVKSPSIPTEAHPSSSLSQAVSGDCTVNSPGTETSLRRSYRIGKKPVRLNL</sequence>
<dbReference type="RefSeq" id="XP_028147951.1">
    <property type="nucleotide sequence ID" value="XM_028292150.1"/>
</dbReference>
<proteinExistence type="predicted"/>